<keyword evidence="2" id="KW-1133">Transmembrane helix</keyword>
<evidence type="ECO:0000313" key="3">
    <source>
        <dbReference type="EMBL" id="QDU93339.1"/>
    </source>
</evidence>
<feature type="region of interest" description="Disordered" evidence="1">
    <location>
        <begin position="81"/>
        <end position="116"/>
    </location>
</feature>
<evidence type="ECO:0000313" key="4">
    <source>
        <dbReference type="Proteomes" id="UP000317648"/>
    </source>
</evidence>
<protein>
    <submittedName>
        <fullName evidence="3">Uncharacterized protein</fullName>
    </submittedName>
</protein>
<gene>
    <name evidence="3" type="ORF">Pla8534_11190</name>
</gene>
<evidence type="ECO:0000256" key="2">
    <source>
        <dbReference type="SAM" id="Phobius"/>
    </source>
</evidence>
<reference evidence="3 4" key="1">
    <citation type="submission" date="2019-02" db="EMBL/GenBank/DDBJ databases">
        <title>Deep-cultivation of Planctomycetes and their phenomic and genomic characterization uncovers novel biology.</title>
        <authorList>
            <person name="Wiegand S."/>
            <person name="Jogler M."/>
            <person name="Boedeker C."/>
            <person name="Pinto D."/>
            <person name="Vollmers J."/>
            <person name="Rivas-Marin E."/>
            <person name="Kohn T."/>
            <person name="Peeters S.H."/>
            <person name="Heuer A."/>
            <person name="Rast P."/>
            <person name="Oberbeckmann S."/>
            <person name="Bunk B."/>
            <person name="Jeske O."/>
            <person name="Meyerdierks A."/>
            <person name="Storesund J.E."/>
            <person name="Kallscheuer N."/>
            <person name="Luecker S."/>
            <person name="Lage O.M."/>
            <person name="Pohl T."/>
            <person name="Merkel B.J."/>
            <person name="Hornburger P."/>
            <person name="Mueller R.-W."/>
            <person name="Bruemmer F."/>
            <person name="Labrenz M."/>
            <person name="Spormann A.M."/>
            <person name="Op den Camp H."/>
            <person name="Overmann J."/>
            <person name="Amann R."/>
            <person name="Jetten M.S.M."/>
            <person name="Mascher T."/>
            <person name="Medema M.H."/>
            <person name="Devos D.P."/>
            <person name="Kaster A.-K."/>
            <person name="Ovreas L."/>
            <person name="Rohde M."/>
            <person name="Galperin M.Y."/>
            <person name="Jogler C."/>
        </authorList>
    </citation>
    <scope>NUCLEOTIDE SEQUENCE [LARGE SCALE GENOMIC DNA]</scope>
    <source>
        <strain evidence="3 4">Pla85_3_4</strain>
    </source>
</reference>
<dbReference type="EMBL" id="CP036433">
    <property type="protein sequence ID" value="QDU93339.1"/>
    <property type="molecule type" value="Genomic_DNA"/>
</dbReference>
<dbReference type="KEGG" id="lcre:Pla8534_11190"/>
<keyword evidence="4" id="KW-1185">Reference proteome</keyword>
<dbReference type="Proteomes" id="UP000317648">
    <property type="component" value="Chromosome"/>
</dbReference>
<organism evidence="3 4">
    <name type="scientific">Lignipirellula cremea</name>
    <dbReference type="NCBI Taxonomy" id="2528010"/>
    <lineage>
        <taxon>Bacteria</taxon>
        <taxon>Pseudomonadati</taxon>
        <taxon>Planctomycetota</taxon>
        <taxon>Planctomycetia</taxon>
        <taxon>Pirellulales</taxon>
        <taxon>Pirellulaceae</taxon>
        <taxon>Lignipirellula</taxon>
    </lineage>
</organism>
<keyword evidence="2" id="KW-0472">Membrane</keyword>
<dbReference type="AlphaFoldDB" id="A0A518DNC5"/>
<feature type="transmembrane region" description="Helical" evidence="2">
    <location>
        <begin position="46"/>
        <end position="67"/>
    </location>
</feature>
<accession>A0A518DNC5</accession>
<keyword evidence="2" id="KW-0812">Transmembrane</keyword>
<evidence type="ECO:0000256" key="1">
    <source>
        <dbReference type="SAM" id="MobiDB-lite"/>
    </source>
</evidence>
<sequence>MQNLPPFKTPPARSRQFGLRGLLLLITGLCLFLAVISALGLPPGDLLRAVLLTVGIVCITIGLVEMFRRFRGRHRGDELLWQPHRDRMLPPRPASEVDAPEPGSPPGDPPEFDQGA</sequence>
<name>A0A518DNC5_9BACT</name>
<proteinExistence type="predicted"/>
<feature type="transmembrane region" description="Helical" evidence="2">
    <location>
        <begin position="21"/>
        <end position="40"/>
    </location>
</feature>